<evidence type="ECO:0000313" key="1">
    <source>
        <dbReference type="EMBL" id="EAE6014802.1"/>
    </source>
</evidence>
<reference evidence="1 2" key="1">
    <citation type="submission" date="2019-03" db="EMBL/GenBank/DDBJ databases">
        <authorList>
            <consortium name="GenomeTrakr: Next Generation Sequencing Network for Food Pathogen Tracability"/>
        </authorList>
    </citation>
    <scope>NUCLEOTIDE SEQUENCE [LARGE SCALE GENOMIC DNA]</scope>
    <source>
        <strain evidence="1 2">LS1392</strain>
    </source>
</reference>
<dbReference type="GO" id="GO:0003677">
    <property type="term" value="F:DNA binding"/>
    <property type="evidence" value="ECO:0007669"/>
    <property type="project" value="InterPro"/>
</dbReference>
<dbReference type="AlphaFoldDB" id="A0A4B9HWZ5"/>
<name>A0A4B9HWZ5_LISMN</name>
<dbReference type="Proteomes" id="UP000330099">
    <property type="component" value="Unassembled WGS sequence"/>
</dbReference>
<dbReference type="EMBL" id="AAASZE010000009">
    <property type="protein sequence ID" value="EAE6014802.1"/>
    <property type="molecule type" value="Genomic_DNA"/>
</dbReference>
<dbReference type="InterPro" id="IPR016177">
    <property type="entry name" value="DNA-bd_dom_sf"/>
</dbReference>
<proteinExistence type="predicted"/>
<accession>A0A4B9HWZ5</accession>
<dbReference type="SUPFAM" id="SSF54171">
    <property type="entry name" value="DNA-binding domain"/>
    <property type="match status" value="1"/>
</dbReference>
<protein>
    <submittedName>
        <fullName evidence="1">AP2 domain-containing protein</fullName>
    </submittedName>
</protein>
<organism evidence="1 2">
    <name type="scientific">Listeria monocytogenes serotype 1/2b</name>
    <dbReference type="NCBI Taxonomy" id="2291966"/>
    <lineage>
        <taxon>Bacteria</taxon>
        <taxon>Bacillati</taxon>
        <taxon>Bacillota</taxon>
        <taxon>Bacilli</taxon>
        <taxon>Bacillales</taxon>
        <taxon>Listeriaceae</taxon>
        <taxon>Listeria</taxon>
    </lineage>
</organism>
<comment type="caution">
    <text evidence="1">The sequence shown here is derived from an EMBL/GenBank/DDBJ whole genome shotgun (WGS) entry which is preliminary data.</text>
</comment>
<gene>
    <name evidence="1" type="ORF">E3077_15000</name>
</gene>
<sequence>MALEPGIKWNKLTVLKKASERSKSGATLYLCQCDCGNTCKVNGTKLTSGHTKSCGCLIKDTAAKKFERFIGKKYGQLTIIKDSGKRTSRGQRIVLCQCDCGNFAEVIFSKLSSGHTKTCGCKEVERIKNLSKLITNEDRVKAVDTLKKHHILIEKTKINMIKPDKKILTSNKSGVTGVCYDKNRKKWVSQITFQGKNINLGRFIRFEDAVKARKNAEEIYFKPILKKYENRGGRKNEK</sequence>
<evidence type="ECO:0000313" key="2">
    <source>
        <dbReference type="Proteomes" id="UP000330099"/>
    </source>
</evidence>